<dbReference type="PANTHER" id="PTHR46708:SF2">
    <property type="entry name" value="FIBRONECTIN TYPE-III DOMAIN-CONTAINING PROTEIN"/>
    <property type="match status" value="1"/>
</dbReference>
<gene>
    <name evidence="3" type="ORF">HARCEL1_00885</name>
</gene>
<evidence type="ECO:0000313" key="4">
    <source>
        <dbReference type="Proteomes" id="UP000244727"/>
    </source>
</evidence>
<dbReference type="InterPro" id="IPR050991">
    <property type="entry name" value="ECM_Regulatory_Proteins"/>
</dbReference>
<accession>A0A2R4WXV9</accession>
<dbReference type="SMART" id="SM00060">
    <property type="entry name" value="FN3"/>
    <property type="match status" value="2"/>
</dbReference>
<evidence type="ECO:0000313" key="3">
    <source>
        <dbReference type="EMBL" id="AWB26374.1"/>
    </source>
</evidence>
<dbReference type="SUPFAM" id="SSF63446">
    <property type="entry name" value="Type I dockerin domain"/>
    <property type="match status" value="1"/>
</dbReference>
<dbReference type="Pfam" id="PF00041">
    <property type="entry name" value="fn3"/>
    <property type="match status" value="1"/>
</dbReference>
<dbReference type="RefSeq" id="WP_108380743.1">
    <property type="nucleotide sequence ID" value="NZ_CP028858.1"/>
</dbReference>
<feature type="domain" description="Fibronectin type-III" evidence="2">
    <location>
        <begin position="234"/>
        <end position="321"/>
    </location>
</feature>
<dbReference type="PANTHER" id="PTHR46708">
    <property type="entry name" value="TENASCIN"/>
    <property type="match status" value="1"/>
</dbReference>
<organism evidence="3 4">
    <name type="scientific">Halococcoides cellulosivorans</name>
    <dbReference type="NCBI Taxonomy" id="1679096"/>
    <lineage>
        <taxon>Archaea</taxon>
        <taxon>Methanobacteriati</taxon>
        <taxon>Methanobacteriota</taxon>
        <taxon>Stenosarchaea group</taxon>
        <taxon>Halobacteria</taxon>
        <taxon>Halobacteriales</taxon>
        <taxon>Haloarculaceae</taxon>
        <taxon>Halococcoides</taxon>
    </lineage>
</organism>
<dbReference type="CDD" id="cd00063">
    <property type="entry name" value="FN3"/>
    <property type="match status" value="1"/>
</dbReference>
<dbReference type="InterPro" id="IPR003961">
    <property type="entry name" value="FN3_dom"/>
</dbReference>
<dbReference type="InterPro" id="IPR013783">
    <property type="entry name" value="Ig-like_fold"/>
</dbReference>
<dbReference type="AlphaFoldDB" id="A0A2R4WXV9"/>
<dbReference type="InterPro" id="IPR036439">
    <property type="entry name" value="Dockerin_dom_sf"/>
</dbReference>
<dbReference type="PROSITE" id="PS51318">
    <property type="entry name" value="TAT"/>
    <property type="match status" value="1"/>
</dbReference>
<dbReference type="EMBL" id="CP028858">
    <property type="protein sequence ID" value="AWB26374.1"/>
    <property type="molecule type" value="Genomic_DNA"/>
</dbReference>
<dbReference type="Gene3D" id="1.10.1330.10">
    <property type="entry name" value="Dockerin domain"/>
    <property type="match status" value="1"/>
</dbReference>
<proteinExistence type="predicted"/>
<dbReference type="KEGG" id="harc:HARCEL1_00885"/>
<evidence type="ECO:0000259" key="2">
    <source>
        <dbReference type="PROSITE" id="PS50853"/>
    </source>
</evidence>
<reference evidence="3 4" key="1">
    <citation type="submission" date="2018-04" db="EMBL/GenBank/DDBJ databases">
        <title>Halococcoides cellulosivorans gen. nov., sp. nov., an extremely halophilic cellulose-utilizing haloarchaeon from hypersaline lakes.</title>
        <authorList>
            <person name="Sorokin D.Y."/>
            <person name="Toshchakov S.V."/>
            <person name="Samarov N.I."/>
            <person name="Korzhenkov A."/>
            <person name="Kublanov I.V."/>
        </authorList>
    </citation>
    <scope>NUCLEOTIDE SEQUENCE [LARGE SCALE GENOMIC DNA]</scope>
    <source>
        <strain evidence="3 4">HArcel1</strain>
    </source>
</reference>
<protein>
    <recommendedName>
        <fullName evidence="2">Fibronectin type-III domain-containing protein</fullName>
    </recommendedName>
</protein>
<keyword evidence="4" id="KW-1185">Reference proteome</keyword>
<dbReference type="GeneID" id="36511018"/>
<dbReference type="GO" id="GO:0000272">
    <property type="term" value="P:polysaccharide catabolic process"/>
    <property type="evidence" value="ECO:0007669"/>
    <property type="project" value="InterPro"/>
</dbReference>
<sequence>MADENDPTGTGQPVTTRRGLLASAAGLAGGAAVGSRVIGSASGRPTNEMFIDDVTASSISFSYVSSATPIQIRWDDYVFWVETPDSPETVGRPPIAPDRTYEIEVDQGDPSTTVSETLDPAIVTTPPADSPAPGGPEFRWATFDVTETEVVVGWTAAGDETNRVHVGAAPVTDRVVEPPVTHATAADGQATLTGLDPETAYFLQAWTETVENGEVVAESAPIEAEVTTAGSIAPPGDLSLAPAEGGIDLSWTAPAESVERYAVRVVPDNLEGVFRSVPASETSVTIDALPPGSVVDVSVEAVTGDGRSVPARAVVRTAPDVPQIDGVRPRDLDGDGIHADFNGNGRIDFPDVNRYFQHADDRILEEHTALFDINGDGQIDLQDPLTLFEWV</sequence>
<name>A0A2R4WXV9_9EURY</name>
<dbReference type="InterPro" id="IPR006311">
    <property type="entry name" value="TAT_signal"/>
</dbReference>
<dbReference type="InterPro" id="IPR036116">
    <property type="entry name" value="FN3_sf"/>
</dbReference>
<dbReference type="SUPFAM" id="SSF49265">
    <property type="entry name" value="Fibronectin type III"/>
    <property type="match status" value="1"/>
</dbReference>
<dbReference type="PROSITE" id="PS50853">
    <property type="entry name" value="FN3"/>
    <property type="match status" value="1"/>
</dbReference>
<evidence type="ECO:0000256" key="1">
    <source>
        <dbReference type="ARBA" id="ARBA00022737"/>
    </source>
</evidence>
<dbReference type="Proteomes" id="UP000244727">
    <property type="component" value="Chromosome"/>
</dbReference>
<keyword evidence="1" id="KW-0677">Repeat</keyword>
<dbReference type="Gene3D" id="2.60.40.10">
    <property type="entry name" value="Immunoglobulins"/>
    <property type="match status" value="2"/>
</dbReference>